<keyword evidence="2" id="KW-1185">Reference proteome</keyword>
<dbReference type="Proteomes" id="UP000256977">
    <property type="component" value="Unassembled WGS sequence"/>
</dbReference>
<dbReference type="RefSeq" id="WP_116061625.1">
    <property type="nucleotide sequence ID" value="NZ_QRDZ01000012.1"/>
</dbReference>
<proteinExistence type="predicted"/>
<dbReference type="EMBL" id="QRDZ01000012">
    <property type="protein sequence ID" value="RED76328.1"/>
    <property type="molecule type" value="Genomic_DNA"/>
</dbReference>
<protein>
    <submittedName>
        <fullName evidence="1">Uncharacterized protein</fullName>
    </submittedName>
</protein>
<evidence type="ECO:0000313" key="2">
    <source>
        <dbReference type="Proteomes" id="UP000256977"/>
    </source>
</evidence>
<reference evidence="1 2" key="1">
    <citation type="submission" date="2018-07" db="EMBL/GenBank/DDBJ databases">
        <title>Genomic Encyclopedia of Type Strains, Phase III (KMG-III): the genomes of soil and plant-associated and newly described type strains.</title>
        <authorList>
            <person name="Whitman W."/>
        </authorList>
    </citation>
    <scope>NUCLEOTIDE SEQUENCE [LARGE SCALE GENOMIC DNA]</scope>
    <source>
        <strain evidence="1 2">CECT 7287</strain>
    </source>
</reference>
<sequence>MRGLRVLIFMVLALIFVSGCGKEDANRMVDEVPVPAPFAFERENIVKVTISKGDGQLAAELADNKNLNKLRDILDKARPFTGAYPFDLLGILVIESKNGTKRELQVTGNGHVFVDMEAKIAYELHKKSFFDFVEKLN</sequence>
<evidence type="ECO:0000313" key="1">
    <source>
        <dbReference type="EMBL" id="RED76328.1"/>
    </source>
</evidence>
<gene>
    <name evidence="1" type="ORF">DFP98_11245</name>
</gene>
<dbReference type="AlphaFoldDB" id="A0A3D9JQM0"/>
<dbReference type="OrthoDB" id="9971921at2"/>
<organism evidence="1 2">
    <name type="scientific">Cohnella phaseoli</name>
    <dbReference type="NCBI Taxonomy" id="456490"/>
    <lineage>
        <taxon>Bacteria</taxon>
        <taxon>Bacillati</taxon>
        <taxon>Bacillota</taxon>
        <taxon>Bacilli</taxon>
        <taxon>Bacillales</taxon>
        <taxon>Paenibacillaceae</taxon>
        <taxon>Cohnella</taxon>
    </lineage>
</organism>
<comment type="caution">
    <text evidence="1">The sequence shown here is derived from an EMBL/GenBank/DDBJ whole genome shotgun (WGS) entry which is preliminary data.</text>
</comment>
<dbReference type="PROSITE" id="PS51257">
    <property type="entry name" value="PROKAR_LIPOPROTEIN"/>
    <property type="match status" value="1"/>
</dbReference>
<accession>A0A3D9JQM0</accession>
<name>A0A3D9JQM0_9BACL</name>